<reference evidence="2" key="1">
    <citation type="journal article" date="2021" name="bioRxiv">
        <title>Whole Genome Assembly and Annotation of Northern Wild Rice, Zizania palustris L., Supports a Whole Genome Duplication in the Zizania Genus.</title>
        <authorList>
            <person name="Haas M."/>
            <person name="Kono T."/>
            <person name="Macchietto M."/>
            <person name="Millas R."/>
            <person name="McGilp L."/>
            <person name="Shao M."/>
            <person name="Duquette J."/>
            <person name="Hirsch C.N."/>
            <person name="Kimball J."/>
        </authorList>
    </citation>
    <scope>NUCLEOTIDE SEQUENCE</scope>
    <source>
        <tissue evidence="2">Fresh leaf tissue</tissue>
    </source>
</reference>
<name>A0A8J5VMG2_ZIZPA</name>
<protein>
    <submittedName>
        <fullName evidence="2">Uncharacterized protein</fullName>
    </submittedName>
</protein>
<dbReference type="Proteomes" id="UP000729402">
    <property type="component" value="Unassembled WGS sequence"/>
</dbReference>
<sequence>MAPDLVTKLSSLATPTSLDYTLDYTASPFTDPDYYVPLPTPAIDSSQLIALIVQPNHTLDIVVPIPCSPPLPTREIVCDPSPVPAASTEVIYISDDDDEDDNDDDEMIDADGLADDDIEMELDNFLEDLEIAEAKPEQESEEEEPEEREYYSEDEEYYG</sequence>
<reference evidence="2" key="2">
    <citation type="submission" date="2021-02" db="EMBL/GenBank/DDBJ databases">
        <authorList>
            <person name="Kimball J.A."/>
            <person name="Haas M.W."/>
            <person name="Macchietto M."/>
            <person name="Kono T."/>
            <person name="Duquette J."/>
            <person name="Shao M."/>
        </authorList>
    </citation>
    <scope>NUCLEOTIDE SEQUENCE</scope>
    <source>
        <tissue evidence="2">Fresh leaf tissue</tissue>
    </source>
</reference>
<proteinExistence type="predicted"/>
<dbReference type="EMBL" id="JAAALK010000289">
    <property type="protein sequence ID" value="KAG8050134.1"/>
    <property type="molecule type" value="Genomic_DNA"/>
</dbReference>
<accession>A0A8J5VMG2</accession>
<evidence type="ECO:0000256" key="1">
    <source>
        <dbReference type="SAM" id="MobiDB-lite"/>
    </source>
</evidence>
<gene>
    <name evidence="2" type="ORF">GUJ93_ZPchr0009g1721</name>
</gene>
<keyword evidence="3" id="KW-1185">Reference proteome</keyword>
<feature type="region of interest" description="Disordered" evidence="1">
    <location>
        <begin position="94"/>
        <end position="115"/>
    </location>
</feature>
<dbReference type="AlphaFoldDB" id="A0A8J5VMG2"/>
<evidence type="ECO:0000313" key="3">
    <source>
        <dbReference type="Proteomes" id="UP000729402"/>
    </source>
</evidence>
<feature type="compositionally biased region" description="Acidic residues" evidence="1">
    <location>
        <begin position="139"/>
        <end position="159"/>
    </location>
</feature>
<comment type="caution">
    <text evidence="2">The sequence shown here is derived from an EMBL/GenBank/DDBJ whole genome shotgun (WGS) entry which is preliminary data.</text>
</comment>
<organism evidence="2 3">
    <name type="scientific">Zizania palustris</name>
    <name type="common">Northern wild rice</name>
    <dbReference type="NCBI Taxonomy" id="103762"/>
    <lineage>
        <taxon>Eukaryota</taxon>
        <taxon>Viridiplantae</taxon>
        <taxon>Streptophyta</taxon>
        <taxon>Embryophyta</taxon>
        <taxon>Tracheophyta</taxon>
        <taxon>Spermatophyta</taxon>
        <taxon>Magnoliopsida</taxon>
        <taxon>Liliopsida</taxon>
        <taxon>Poales</taxon>
        <taxon>Poaceae</taxon>
        <taxon>BOP clade</taxon>
        <taxon>Oryzoideae</taxon>
        <taxon>Oryzeae</taxon>
        <taxon>Zizaniinae</taxon>
        <taxon>Zizania</taxon>
    </lineage>
</organism>
<feature type="region of interest" description="Disordered" evidence="1">
    <location>
        <begin position="133"/>
        <end position="159"/>
    </location>
</feature>
<evidence type="ECO:0000313" key="2">
    <source>
        <dbReference type="EMBL" id="KAG8050134.1"/>
    </source>
</evidence>